<dbReference type="Pfam" id="PF21598">
    <property type="entry name" value="PvuRts1I-like_N"/>
    <property type="match status" value="1"/>
</dbReference>
<dbReference type="OrthoDB" id="5125854at2"/>
<dbReference type="EMBL" id="WNHB01000009">
    <property type="protein sequence ID" value="MTT31792.1"/>
    <property type="molecule type" value="Genomic_DNA"/>
</dbReference>
<accession>A0A6N8CNV2</accession>
<gene>
    <name evidence="3" type="ORF">GMB86_07170</name>
</gene>
<protein>
    <submittedName>
        <fullName evidence="3">Uncharacterized protein</fullName>
    </submittedName>
</protein>
<name>A0A6N8CNV2_9BACI</name>
<organism evidence="3 4">
    <name type="scientific">Terrilactibacillus tamarindi</name>
    <dbReference type="NCBI Taxonomy" id="2599694"/>
    <lineage>
        <taxon>Bacteria</taxon>
        <taxon>Bacillati</taxon>
        <taxon>Bacillota</taxon>
        <taxon>Bacilli</taxon>
        <taxon>Bacillales</taxon>
        <taxon>Bacillaceae</taxon>
        <taxon>Terrilactibacillus</taxon>
    </lineage>
</organism>
<comment type="caution">
    <text evidence="3">The sequence shown here is derived from an EMBL/GenBank/DDBJ whole genome shotgun (WGS) entry which is preliminary data.</text>
</comment>
<evidence type="ECO:0000259" key="1">
    <source>
        <dbReference type="Pfam" id="PF18491"/>
    </source>
</evidence>
<evidence type="ECO:0000313" key="3">
    <source>
        <dbReference type="EMBL" id="MTT31792.1"/>
    </source>
</evidence>
<feature type="domain" description="Restriction endonuclease PvuRts1 I-like N-terminal" evidence="2">
    <location>
        <begin position="4"/>
        <end position="121"/>
    </location>
</feature>
<keyword evidence="4" id="KW-1185">Reference proteome</keyword>
<dbReference type="RefSeq" id="WP_155218176.1">
    <property type="nucleotide sequence ID" value="NZ_WNHB01000009.1"/>
</dbReference>
<dbReference type="Proteomes" id="UP000440978">
    <property type="component" value="Unassembled WGS sequence"/>
</dbReference>
<sequence>MNKRDYLVKTFSRTKRKDYENYILTAIWHKLDNMDLKPVSQQYIKRKNGTHALMDLYFPQLHIEVEVDEAYHKDNQEADNLRMDDIISAVNEESIDDFLCLRIDATKSIEEINDRINEIVTSIKSRALKTPLKWLTYEEELNQLKQQEYLSIYNDVSFKDIKDIANTVFGKNSKRYQKSWFRIIDNMWLWCPKLSIIVNGSTQSAASGWLNLLAEDWSYIDESHQDEVIVEERKKNYMEEINLGRERTVFAKYKDNLGFNRYRFVGVFKSSGLSPDDDNFVRYLRIDDKIKIVK</sequence>
<feature type="domain" description="PvuRts1 I-like SET and RING associated" evidence="1">
    <location>
        <begin position="144"/>
        <end position="292"/>
    </location>
</feature>
<dbReference type="AlphaFoldDB" id="A0A6N8CNV2"/>
<evidence type="ECO:0000313" key="4">
    <source>
        <dbReference type="Proteomes" id="UP000440978"/>
    </source>
</evidence>
<dbReference type="InterPro" id="IPR040674">
    <property type="entry name" value="PvuRts1I-like_SRA"/>
</dbReference>
<dbReference type="Pfam" id="PF18491">
    <property type="entry name" value="SRA"/>
    <property type="match status" value="1"/>
</dbReference>
<evidence type="ECO:0000259" key="2">
    <source>
        <dbReference type="Pfam" id="PF21598"/>
    </source>
</evidence>
<reference evidence="3 4" key="1">
    <citation type="submission" date="2019-11" db="EMBL/GenBank/DDBJ databases">
        <title>Terrilactibacillus tamarindus sp. nov. BCM23-1 isolated from bark of Tamarindus indica.</title>
        <authorList>
            <person name="Kingkaew E."/>
            <person name="Tanasupawat S."/>
        </authorList>
    </citation>
    <scope>NUCLEOTIDE SEQUENCE [LARGE SCALE GENOMIC DNA]</scope>
    <source>
        <strain evidence="3 4">BCM23-1</strain>
    </source>
</reference>
<proteinExistence type="predicted"/>
<dbReference type="InterPro" id="IPR048797">
    <property type="entry name" value="PvuRts1I-like_N"/>
</dbReference>